<dbReference type="Proteomes" id="UP000095453">
    <property type="component" value="Unassembled WGS sequence"/>
</dbReference>
<dbReference type="Pfam" id="PF13649">
    <property type="entry name" value="Methyltransf_25"/>
    <property type="match status" value="1"/>
</dbReference>
<dbReference type="Gene3D" id="3.40.50.150">
    <property type="entry name" value="Vaccinia Virus protein VP39"/>
    <property type="match status" value="1"/>
</dbReference>
<dbReference type="SUPFAM" id="SSF53335">
    <property type="entry name" value="S-adenosyl-L-methionine-dependent methyltransferases"/>
    <property type="match status" value="1"/>
</dbReference>
<dbReference type="RefSeq" id="WP_021923334.1">
    <property type="nucleotide sequence ID" value="NZ_CATYLF010000059.1"/>
</dbReference>
<dbReference type="Gene3D" id="2.20.25.110">
    <property type="entry name" value="S-adenosyl-L-methionine-dependent methyltransferases"/>
    <property type="match status" value="1"/>
</dbReference>
<evidence type="ECO:0000313" key="5">
    <source>
        <dbReference type="EMBL" id="RHE97027.1"/>
    </source>
</evidence>
<dbReference type="EMBL" id="QSKW01000015">
    <property type="protein sequence ID" value="RHE97027.1"/>
    <property type="molecule type" value="Genomic_DNA"/>
</dbReference>
<dbReference type="CDD" id="cd02440">
    <property type="entry name" value="AdoMet_MTases"/>
    <property type="match status" value="1"/>
</dbReference>
<keyword evidence="3" id="KW-0489">Methyltransferase</keyword>
<dbReference type="Proteomes" id="UP000049828">
    <property type="component" value="Unassembled WGS sequence"/>
</dbReference>
<accession>A0A0M6WWY2</accession>
<gene>
    <name evidence="5" type="ORF">DW707_10335</name>
    <name evidence="4" type="ORF">ERS852444_03509</name>
    <name evidence="3" type="ORF">RIL183_29441</name>
</gene>
<evidence type="ECO:0000313" key="4">
    <source>
        <dbReference type="EMBL" id="CUN30844.1"/>
    </source>
</evidence>
<organism evidence="3 6">
    <name type="scientific">Roseburia inulinivorans</name>
    <dbReference type="NCBI Taxonomy" id="360807"/>
    <lineage>
        <taxon>Bacteria</taxon>
        <taxon>Bacillati</taxon>
        <taxon>Bacillota</taxon>
        <taxon>Clostridia</taxon>
        <taxon>Lachnospirales</taxon>
        <taxon>Lachnospiraceae</taxon>
        <taxon>Roseburia</taxon>
    </lineage>
</organism>
<dbReference type="Proteomes" id="UP000286271">
    <property type="component" value="Unassembled WGS sequence"/>
</dbReference>
<dbReference type="InterPro" id="IPR029063">
    <property type="entry name" value="SAM-dependent_MTases_sf"/>
</dbReference>
<dbReference type="PANTHER" id="PTHR43861">
    <property type="entry name" value="TRANS-ACONITATE 2-METHYLTRANSFERASE-RELATED"/>
    <property type="match status" value="1"/>
</dbReference>
<evidence type="ECO:0000313" key="6">
    <source>
        <dbReference type="Proteomes" id="UP000049828"/>
    </source>
</evidence>
<dbReference type="GO" id="GO:0032259">
    <property type="term" value="P:methylation"/>
    <property type="evidence" value="ECO:0007669"/>
    <property type="project" value="UniProtKB-KW"/>
</dbReference>
<keyword evidence="6" id="KW-1185">Reference proteome</keyword>
<reference evidence="3" key="2">
    <citation type="submission" date="2015-05" db="EMBL/GenBank/DDBJ databases">
        <authorList>
            <person name="Wang D.B."/>
            <person name="Wang M."/>
        </authorList>
    </citation>
    <scope>NUCLEOTIDE SEQUENCE [LARGE SCALE GENOMIC DNA]</scope>
    <source>
        <strain evidence="3">L1-83</strain>
    </source>
</reference>
<dbReference type="GO" id="GO:0008168">
    <property type="term" value="F:methyltransferase activity"/>
    <property type="evidence" value="ECO:0007669"/>
    <property type="project" value="UniProtKB-KW"/>
</dbReference>
<reference evidence="6" key="1">
    <citation type="submission" date="2015-05" db="EMBL/GenBank/DDBJ databases">
        <authorList>
            <consortium name="Pathogen Informatics"/>
        </authorList>
    </citation>
    <scope>NUCLEOTIDE SEQUENCE [LARGE SCALE GENOMIC DNA]</scope>
    <source>
        <strain evidence="4 7">2789STDY5608887</strain>
        <strain evidence="6">L1-83</strain>
    </source>
</reference>
<sequence>MEAYSSFAQVYDLFMDNVPYEEWSRYLISLLKEYQVTDGTVVELGCGTGKMTRLLADAGYDMVGVDNSAEMLEIAGERQEEEERNDILYLLQDMRELELFGNIRAIVSVCDSMNYILEPEDLKKVFELVKEYLAEDGVFIFDLNTVHKYRDLMGECTISENREESSFIWENYFYEDEMVNEYDLTLFIREESDLYRKYEELHYQKAYELEQVKELLLQAGMEFVAAYDAFTHDPVTAESERMYIIARPKVI</sequence>
<dbReference type="InterPro" id="IPR041698">
    <property type="entry name" value="Methyltransf_25"/>
</dbReference>
<evidence type="ECO:0000313" key="3">
    <source>
        <dbReference type="EMBL" id="CRL41734.1"/>
    </source>
</evidence>
<proteinExistence type="predicted"/>
<protein>
    <submittedName>
        <fullName evidence="5">Class I SAM-dependent methyltransferase</fullName>
    </submittedName>
    <submittedName>
        <fullName evidence="4">Glycine/sarcosine N-methyltransferase</fullName>
        <ecNumber evidence="4">2.1.1.156</ecNumber>
    </submittedName>
    <submittedName>
        <fullName evidence="3">Type 12 methyltransferase</fullName>
    </submittedName>
</protein>
<reference evidence="5 8" key="3">
    <citation type="submission" date="2018-08" db="EMBL/GenBank/DDBJ databases">
        <title>A genome reference for cultivated species of the human gut microbiota.</title>
        <authorList>
            <person name="Zou Y."/>
            <person name="Xue W."/>
            <person name="Luo G."/>
        </authorList>
    </citation>
    <scope>NUCLEOTIDE SEQUENCE [LARGE SCALE GENOMIC DNA]</scope>
    <source>
        <strain evidence="5 8">AM27-11</strain>
    </source>
</reference>
<evidence type="ECO:0000256" key="1">
    <source>
        <dbReference type="ARBA" id="ARBA00022679"/>
    </source>
</evidence>
<feature type="domain" description="Methyltransferase" evidence="2">
    <location>
        <begin position="41"/>
        <end position="137"/>
    </location>
</feature>
<dbReference type="OrthoDB" id="9811589at2"/>
<dbReference type="AlphaFoldDB" id="A0A0M6WWY2"/>
<keyword evidence="1 3" id="KW-0808">Transferase</keyword>
<dbReference type="EMBL" id="CVRS01000093">
    <property type="protein sequence ID" value="CRL41734.1"/>
    <property type="molecule type" value="Genomic_DNA"/>
</dbReference>
<evidence type="ECO:0000259" key="2">
    <source>
        <dbReference type="Pfam" id="PF13649"/>
    </source>
</evidence>
<dbReference type="EMBL" id="CYXX01000048">
    <property type="protein sequence ID" value="CUN30844.1"/>
    <property type="molecule type" value="Genomic_DNA"/>
</dbReference>
<evidence type="ECO:0000313" key="7">
    <source>
        <dbReference type="Proteomes" id="UP000095453"/>
    </source>
</evidence>
<dbReference type="STRING" id="360807.ERS852392_03014"/>
<evidence type="ECO:0000313" key="8">
    <source>
        <dbReference type="Proteomes" id="UP000286271"/>
    </source>
</evidence>
<name>A0A0M6WWY2_9FIRM</name>
<dbReference type="EC" id="2.1.1.156" evidence="4"/>